<dbReference type="Proteomes" id="UP000095598">
    <property type="component" value="Unassembled WGS sequence"/>
</dbReference>
<evidence type="ECO:0000313" key="2">
    <source>
        <dbReference type="Proteomes" id="UP000095598"/>
    </source>
</evidence>
<evidence type="ECO:0000313" key="1">
    <source>
        <dbReference type="EMBL" id="CUN00254.1"/>
    </source>
</evidence>
<dbReference type="EMBL" id="CYXT01000014">
    <property type="protein sequence ID" value="CUN00254.1"/>
    <property type="molecule type" value="Genomic_DNA"/>
</dbReference>
<dbReference type="AlphaFoldDB" id="A0A173TBX2"/>
<reference evidence="1 2" key="1">
    <citation type="submission" date="2015-09" db="EMBL/GenBank/DDBJ databases">
        <authorList>
            <consortium name="Pathogen Informatics"/>
        </authorList>
    </citation>
    <scope>NUCLEOTIDE SEQUENCE [LARGE SCALE GENOMIC DNA]</scope>
    <source>
        <strain evidence="1 2">2789STDY5608868</strain>
    </source>
</reference>
<sequence>MRYIGNTLKRRMDMLEINAATLAEMTFMDECLIRNIINNKIPYEKIDKFDMALICNLLHCDEQYFAHPNIHNDFLDRVFDKEKDSNTSMKVKIKIRDFLSDFMFVNEVLSDEQKKNFICEK</sequence>
<evidence type="ECO:0008006" key="3">
    <source>
        <dbReference type="Google" id="ProtNLM"/>
    </source>
</evidence>
<gene>
    <name evidence="1" type="ORF">ERS852425_01986</name>
</gene>
<proteinExistence type="predicted"/>
<dbReference type="RefSeq" id="WP_044920892.1">
    <property type="nucleotide sequence ID" value="NZ_CYXT01000014.1"/>
</dbReference>
<name>A0A173TBX2_ANAHA</name>
<protein>
    <recommendedName>
        <fullName evidence="3">HTH cro/C1-type domain-containing protein</fullName>
    </recommendedName>
</protein>
<organism evidence="1 2">
    <name type="scientific">Anaerostipes hadrus</name>
    <dbReference type="NCBI Taxonomy" id="649756"/>
    <lineage>
        <taxon>Bacteria</taxon>
        <taxon>Bacillati</taxon>
        <taxon>Bacillota</taxon>
        <taxon>Clostridia</taxon>
        <taxon>Lachnospirales</taxon>
        <taxon>Lachnospiraceae</taxon>
        <taxon>Anaerostipes</taxon>
    </lineage>
</organism>
<accession>A0A173TBX2</accession>